<feature type="domain" description="MYND-type" evidence="5">
    <location>
        <begin position="420"/>
        <end position="461"/>
    </location>
</feature>
<reference evidence="6 7" key="1">
    <citation type="submission" date="2019-02" db="EMBL/GenBank/DDBJ databases">
        <title>Genome sequencing of the rare red list fungi Dentipellis fragilis.</title>
        <authorList>
            <person name="Buettner E."/>
            <person name="Kellner H."/>
        </authorList>
    </citation>
    <scope>NUCLEOTIDE SEQUENCE [LARGE SCALE GENOMIC DNA]</scope>
    <source>
        <strain evidence="6 7">DSM 105465</strain>
    </source>
</reference>
<dbReference type="SUPFAM" id="SSF144232">
    <property type="entry name" value="HIT/MYND zinc finger-like"/>
    <property type="match status" value="1"/>
</dbReference>
<evidence type="ECO:0000259" key="5">
    <source>
        <dbReference type="PROSITE" id="PS50865"/>
    </source>
</evidence>
<dbReference type="OrthoDB" id="3040823at2759"/>
<accession>A0A4Y9YER2</accession>
<sequence length="662" mass="73519">MSQADFLRAMQEVQRSPKQTIKAAKEGNIVSIKVTANNIQAVPQLQTKEVLEMIHSHLSEAKALDPTKPAAPRSPAALTAERAFAAIMALGNFGPFLMPPNKPLLDLVAKGWPGIWKWIKFFYAINTNPRAGSAEQRRNSLEMVAYALYSITHDDAIQATISATPGLIALSTLLWLAEDPNFGSQPTMLPIPVTAAALHHVLFNATQATINEVVKVSGGKSSIVAETALTRLRNALAKPVPDPAHVHAHINVLVTLTRPRKHAVRRAVLRRGGIGLITRALVRVSTMPLQGPNVDAVIAGFGFISNLIEAGEGIRYVRQAVREGLLQAFVNVSPSFARLDAEAREFILALVSDTLPRYLVYRSVILVVDNAMQKLETPEARAKIEKSPVRDSWYKTRKLAAERLMIKWSHDTVKTEAAHCDYCRKQGQKETFRNCSRCHVTRYCSKECQVAGWNSGHREECRLKKEEQLVLEDDAIQKEDRLFHHHLAIRDARHHIPLLRRLAAKELPGVPLAKVGVSIDYTRVPEVYGVFALEGHDLSKEVKKDAPRVSEARSENIVEKALKSEGRASLVESKICVGEGCSVVLTLTAQPLWETNEVTRNLPGYMDDEEGWLDRTGEFDTTVDDIDIMMARNVIRSFVEKHEGPEAAAFWDSQDSADELEL</sequence>
<evidence type="ECO:0000256" key="1">
    <source>
        <dbReference type="ARBA" id="ARBA00022723"/>
    </source>
</evidence>
<proteinExistence type="predicted"/>
<dbReference type="Gene3D" id="6.10.140.2220">
    <property type="match status" value="1"/>
</dbReference>
<dbReference type="Proteomes" id="UP000298327">
    <property type="component" value="Unassembled WGS sequence"/>
</dbReference>
<organism evidence="6 7">
    <name type="scientific">Dentipellis fragilis</name>
    <dbReference type="NCBI Taxonomy" id="205917"/>
    <lineage>
        <taxon>Eukaryota</taxon>
        <taxon>Fungi</taxon>
        <taxon>Dikarya</taxon>
        <taxon>Basidiomycota</taxon>
        <taxon>Agaricomycotina</taxon>
        <taxon>Agaricomycetes</taxon>
        <taxon>Russulales</taxon>
        <taxon>Hericiaceae</taxon>
        <taxon>Dentipellis</taxon>
    </lineage>
</organism>
<keyword evidence="3" id="KW-0862">Zinc</keyword>
<dbReference type="InterPro" id="IPR002893">
    <property type="entry name" value="Znf_MYND"/>
</dbReference>
<evidence type="ECO:0000256" key="2">
    <source>
        <dbReference type="ARBA" id="ARBA00022771"/>
    </source>
</evidence>
<dbReference type="STRING" id="205917.A0A4Y9YER2"/>
<dbReference type="Gene3D" id="1.10.220.160">
    <property type="match status" value="1"/>
</dbReference>
<dbReference type="Pfam" id="PF01753">
    <property type="entry name" value="zf-MYND"/>
    <property type="match status" value="1"/>
</dbReference>
<dbReference type="GO" id="GO:0008270">
    <property type="term" value="F:zinc ion binding"/>
    <property type="evidence" value="ECO:0007669"/>
    <property type="project" value="UniProtKB-KW"/>
</dbReference>
<dbReference type="PROSITE" id="PS50865">
    <property type="entry name" value="ZF_MYND_2"/>
    <property type="match status" value="1"/>
</dbReference>
<dbReference type="AlphaFoldDB" id="A0A4Y9YER2"/>
<keyword evidence="1" id="KW-0479">Metal-binding</keyword>
<dbReference type="EMBL" id="SEOQ01000549">
    <property type="protein sequence ID" value="TFY60692.1"/>
    <property type="molecule type" value="Genomic_DNA"/>
</dbReference>
<keyword evidence="2 4" id="KW-0863">Zinc-finger</keyword>
<evidence type="ECO:0000256" key="3">
    <source>
        <dbReference type="ARBA" id="ARBA00022833"/>
    </source>
</evidence>
<name>A0A4Y9YER2_9AGAM</name>
<gene>
    <name evidence="6" type="ORF">EVG20_g7327</name>
</gene>
<keyword evidence="7" id="KW-1185">Reference proteome</keyword>
<protein>
    <recommendedName>
        <fullName evidence="5">MYND-type domain-containing protein</fullName>
    </recommendedName>
</protein>
<evidence type="ECO:0000313" key="7">
    <source>
        <dbReference type="Proteomes" id="UP000298327"/>
    </source>
</evidence>
<comment type="caution">
    <text evidence="6">The sequence shown here is derived from an EMBL/GenBank/DDBJ whole genome shotgun (WGS) entry which is preliminary data.</text>
</comment>
<evidence type="ECO:0000256" key="4">
    <source>
        <dbReference type="PROSITE-ProRule" id="PRU00134"/>
    </source>
</evidence>
<evidence type="ECO:0000313" key="6">
    <source>
        <dbReference type="EMBL" id="TFY60692.1"/>
    </source>
</evidence>